<evidence type="ECO:0000256" key="1">
    <source>
        <dbReference type="ARBA" id="ARBA00001966"/>
    </source>
</evidence>
<evidence type="ECO:0000256" key="2">
    <source>
        <dbReference type="ARBA" id="ARBA00022448"/>
    </source>
</evidence>
<keyword evidence="4 8" id="KW-0479">Metal-binding</keyword>
<dbReference type="InterPro" id="IPR001080">
    <property type="entry name" value="3Fe4S_ferredoxin"/>
</dbReference>
<evidence type="ECO:0000313" key="10">
    <source>
        <dbReference type="EMBL" id="MFD1412113.1"/>
    </source>
</evidence>
<dbReference type="PANTHER" id="PTHR39163">
    <property type="entry name" value="FERREDOXIN"/>
    <property type="match status" value="1"/>
</dbReference>
<comment type="function">
    <text evidence="8">Ferredoxins are iron-sulfur proteins that transfer electrons in a wide variety of metabolic reactions.</text>
</comment>
<dbReference type="Pfam" id="PF13459">
    <property type="entry name" value="Fer4_15"/>
    <property type="match status" value="1"/>
</dbReference>
<keyword evidence="7 8" id="KW-0411">Iron-sulfur</keyword>
<name>A0ABW4BSF5_9LACO</name>
<evidence type="ECO:0000256" key="7">
    <source>
        <dbReference type="ARBA" id="ARBA00023014"/>
    </source>
</evidence>
<dbReference type="Proteomes" id="UP001597191">
    <property type="component" value="Unassembled WGS sequence"/>
</dbReference>
<evidence type="ECO:0000256" key="4">
    <source>
        <dbReference type="ARBA" id="ARBA00022723"/>
    </source>
</evidence>
<accession>A0ABW4BSF5</accession>
<sequence>MYTRVVPEQCIACGLCQLKAPELFEYDEEGVAYVKIDNNHGTTPIPAALMAKFKDAYTSCPTGAILRSAHPFTSTATDAPKH</sequence>
<keyword evidence="11" id="KW-1185">Reference proteome</keyword>
<comment type="caution">
    <text evidence="10">The sequence shown here is derived from an EMBL/GenBank/DDBJ whole genome shotgun (WGS) entry which is preliminary data.</text>
</comment>
<evidence type="ECO:0000259" key="9">
    <source>
        <dbReference type="PROSITE" id="PS51379"/>
    </source>
</evidence>
<dbReference type="Gene3D" id="3.30.70.20">
    <property type="match status" value="1"/>
</dbReference>
<feature type="domain" description="4Fe-4S ferredoxin-type" evidence="9">
    <location>
        <begin position="1"/>
        <end position="29"/>
    </location>
</feature>
<dbReference type="SUPFAM" id="SSF54862">
    <property type="entry name" value="4Fe-4S ferredoxins"/>
    <property type="match status" value="1"/>
</dbReference>
<organism evidence="10 11">
    <name type="scientific">Lapidilactobacillus gannanensis</name>
    <dbReference type="NCBI Taxonomy" id="2486002"/>
    <lineage>
        <taxon>Bacteria</taxon>
        <taxon>Bacillati</taxon>
        <taxon>Bacillota</taxon>
        <taxon>Bacilli</taxon>
        <taxon>Lactobacillales</taxon>
        <taxon>Lactobacillaceae</taxon>
        <taxon>Lapidilactobacillus</taxon>
    </lineage>
</organism>
<dbReference type="PROSITE" id="PS51379">
    <property type="entry name" value="4FE4S_FER_2"/>
    <property type="match status" value="1"/>
</dbReference>
<evidence type="ECO:0000256" key="3">
    <source>
        <dbReference type="ARBA" id="ARBA00022485"/>
    </source>
</evidence>
<keyword evidence="6 8" id="KW-0408">Iron</keyword>
<comment type="cofactor">
    <cofactor evidence="1">
        <name>[4Fe-4S] cluster</name>
        <dbReference type="ChEBI" id="CHEBI:49883"/>
    </cofactor>
</comment>
<dbReference type="PRINTS" id="PR00352">
    <property type="entry name" value="3FE4SFRDOXIN"/>
</dbReference>
<dbReference type="EMBL" id="JBHTOH010000093">
    <property type="protein sequence ID" value="MFD1412113.1"/>
    <property type="molecule type" value="Genomic_DNA"/>
</dbReference>
<dbReference type="PANTHER" id="PTHR39163:SF1">
    <property type="entry name" value="FERREDOXIN"/>
    <property type="match status" value="1"/>
</dbReference>
<evidence type="ECO:0000256" key="5">
    <source>
        <dbReference type="ARBA" id="ARBA00022982"/>
    </source>
</evidence>
<gene>
    <name evidence="10" type="ORF">ACFQ4R_11030</name>
</gene>
<reference evidence="11" key="1">
    <citation type="journal article" date="2019" name="Int. J. Syst. Evol. Microbiol.">
        <title>The Global Catalogue of Microorganisms (GCM) 10K type strain sequencing project: providing services to taxonomists for standard genome sequencing and annotation.</title>
        <authorList>
            <consortium name="The Broad Institute Genomics Platform"/>
            <consortium name="The Broad Institute Genome Sequencing Center for Infectious Disease"/>
            <person name="Wu L."/>
            <person name="Ma J."/>
        </authorList>
    </citation>
    <scope>NUCLEOTIDE SEQUENCE [LARGE SCALE GENOMIC DNA]</scope>
    <source>
        <strain evidence="11">CCM 8937</strain>
    </source>
</reference>
<protein>
    <recommendedName>
        <fullName evidence="8">Ferredoxin</fullName>
    </recommendedName>
</protein>
<evidence type="ECO:0000256" key="8">
    <source>
        <dbReference type="RuleBase" id="RU368020"/>
    </source>
</evidence>
<keyword evidence="5 8" id="KW-0249">Electron transport</keyword>
<evidence type="ECO:0000256" key="6">
    <source>
        <dbReference type="ARBA" id="ARBA00023004"/>
    </source>
</evidence>
<keyword evidence="2 8" id="KW-0813">Transport</keyword>
<dbReference type="InterPro" id="IPR052395">
    <property type="entry name" value="ET_Ferredoxin"/>
</dbReference>
<dbReference type="RefSeq" id="WP_125648619.1">
    <property type="nucleotide sequence ID" value="NZ_JBHTOH010000093.1"/>
</dbReference>
<proteinExistence type="predicted"/>
<keyword evidence="3" id="KW-0004">4Fe-4S</keyword>
<evidence type="ECO:0000313" key="11">
    <source>
        <dbReference type="Proteomes" id="UP001597191"/>
    </source>
</evidence>
<dbReference type="InterPro" id="IPR017896">
    <property type="entry name" value="4Fe4S_Fe-S-bd"/>
</dbReference>